<keyword evidence="5 9" id="KW-0210">Decarboxylase</keyword>
<evidence type="ECO:0000256" key="8">
    <source>
        <dbReference type="ARBA" id="ARBA00023239"/>
    </source>
</evidence>
<evidence type="ECO:0000313" key="12">
    <source>
        <dbReference type="Proteomes" id="UP000448867"/>
    </source>
</evidence>
<accession>A0A7X2IWJ5</accession>
<comment type="pathway">
    <text evidence="2 9">Amino-acid biosynthesis; L-tryptophan biosynthesis; L-tryptophan from chorismate: step 4/5.</text>
</comment>
<evidence type="ECO:0000313" key="11">
    <source>
        <dbReference type="EMBL" id="MRX70994.1"/>
    </source>
</evidence>
<dbReference type="UniPathway" id="UPA00035">
    <property type="reaction ID" value="UER00043"/>
</dbReference>
<protein>
    <recommendedName>
        <fullName evidence="9">Indole-3-glycerol phosphate synthase</fullName>
        <shortName evidence="9">IGPS</shortName>
        <ecNumber evidence="9">4.1.1.48</ecNumber>
    </recommendedName>
</protein>
<dbReference type="EMBL" id="WKKI01000002">
    <property type="protein sequence ID" value="MRX70994.1"/>
    <property type="molecule type" value="Genomic_DNA"/>
</dbReference>
<dbReference type="InterPro" id="IPR045186">
    <property type="entry name" value="Indole-3-glycerol_P_synth"/>
</dbReference>
<dbReference type="RefSeq" id="WP_154306119.1">
    <property type="nucleotide sequence ID" value="NZ_WKKI01000002.1"/>
</dbReference>
<comment type="similarity">
    <text evidence="3 9">Belongs to the TrpC family.</text>
</comment>
<proteinExistence type="inferred from homology"/>
<evidence type="ECO:0000259" key="10">
    <source>
        <dbReference type="Pfam" id="PF00218"/>
    </source>
</evidence>
<evidence type="ECO:0000256" key="3">
    <source>
        <dbReference type="ARBA" id="ARBA00008737"/>
    </source>
</evidence>
<comment type="caution">
    <text evidence="11">The sequence shown here is derived from an EMBL/GenBank/DDBJ whole genome shotgun (WGS) entry which is preliminary data.</text>
</comment>
<keyword evidence="4 9" id="KW-0028">Amino-acid biosynthesis</keyword>
<dbReference type="NCBIfam" id="NF001375">
    <property type="entry name" value="PRK00278.2-2"/>
    <property type="match status" value="1"/>
</dbReference>
<feature type="domain" description="Indole-3-glycerol phosphate synthase" evidence="10">
    <location>
        <begin position="5"/>
        <end position="246"/>
    </location>
</feature>
<reference evidence="11 12" key="1">
    <citation type="submission" date="2019-11" db="EMBL/GenBank/DDBJ databases">
        <title>Bacillus lacus genome.</title>
        <authorList>
            <person name="Allen C.J."/>
            <person name="Newman J.D."/>
        </authorList>
    </citation>
    <scope>NUCLEOTIDE SEQUENCE [LARGE SCALE GENOMIC DNA]</scope>
    <source>
        <strain evidence="11 12">KCTC 33946</strain>
    </source>
</reference>
<comment type="catalytic activity">
    <reaction evidence="1 9">
        <text>1-(2-carboxyphenylamino)-1-deoxy-D-ribulose 5-phosphate + H(+) = (1S,2R)-1-C-(indol-3-yl)glycerol 3-phosphate + CO2 + H2O</text>
        <dbReference type="Rhea" id="RHEA:23476"/>
        <dbReference type="ChEBI" id="CHEBI:15377"/>
        <dbReference type="ChEBI" id="CHEBI:15378"/>
        <dbReference type="ChEBI" id="CHEBI:16526"/>
        <dbReference type="ChEBI" id="CHEBI:58613"/>
        <dbReference type="ChEBI" id="CHEBI:58866"/>
        <dbReference type="EC" id="4.1.1.48"/>
    </reaction>
</comment>
<sequence>MLNKILERKKEEAAQLILPPAADVHRYSFSAALEKPHRTMGLIAEVKKASPSKGLIKENFHPVNIAASYAAGKADCLSVLTDRDFFQGSPDYIEAIKQETELPILRKDFIISHIQVEESFRIGADALLLIAEALDPLLLQELYVHAQELGMDVLVEVHSPQALESVLTKITPSLLGVNNRNLSTFQTNVHQLKEMRGMVPKQSLLISESGISSYEDVELVKSYGAKAILAGESLMRQENQTDAILQLFGENL</sequence>
<dbReference type="PANTHER" id="PTHR22854">
    <property type="entry name" value="TRYPTOPHAN BIOSYNTHESIS PROTEIN"/>
    <property type="match status" value="1"/>
</dbReference>
<evidence type="ECO:0000256" key="9">
    <source>
        <dbReference type="HAMAP-Rule" id="MF_00134"/>
    </source>
</evidence>
<dbReference type="NCBIfam" id="NF001377">
    <property type="entry name" value="PRK00278.2-4"/>
    <property type="match status" value="1"/>
</dbReference>
<keyword evidence="7 9" id="KW-0057">Aromatic amino acid biosynthesis</keyword>
<evidence type="ECO:0000256" key="6">
    <source>
        <dbReference type="ARBA" id="ARBA00022822"/>
    </source>
</evidence>
<gene>
    <name evidence="9 11" type="primary">trpC</name>
    <name evidence="11" type="ORF">GJU40_02275</name>
</gene>
<dbReference type="Gene3D" id="3.20.20.70">
    <property type="entry name" value="Aldolase class I"/>
    <property type="match status" value="1"/>
</dbReference>
<dbReference type="SUPFAM" id="SSF51366">
    <property type="entry name" value="Ribulose-phoshate binding barrel"/>
    <property type="match status" value="1"/>
</dbReference>
<dbReference type="InterPro" id="IPR013785">
    <property type="entry name" value="Aldolase_TIM"/>
</dbReference>
<dbReference type="Pfam" id="PF00218">
    <property type="entry name" value="IGPS"/>
    <property type="match status" value="1"/>
</dbReference>
<dbReference type="HAMAP" id="MF_00134_B">
    <property type="entry name" value="IGPS_B"/>
    <property type="match status" value="1"/>
</dbReference>
<dbReference type="CDD" id="cd00331">
    <property type="entry name" value="IGPS"/>
    <property type="match status" value="1"/>
</dbReference>
<evidence type="ECO:0000256" key="7">
    <source>
        <dbReference type="ARBA" id="ARBA00023141"/>
    </source>
</evidence>
<dbReference type="FunFam" id="3.20.20.70:FF:000024">
    <property type="entry name" value="Indole-3-glycerol phosphate synthase"/>
    <property type="match status" value="1"/>
</dbReference>
<dbReference type="AlphaFoldDB" id="A0A7X2IWJ5"/>
<dbReference type="OrthoDB" id="9804217at2"/>
<dbReference type="PANTHER" id="PTHR22854:SF2">
    <property type="entry name" value="INDOLE-3-GLYCEROL-PHOSPHATE SYNTHASE"/>
    <property type="match status" value="1"/>
</dbReference>
<dbReference type="InterPro" id="IPR013798">
    <property type="entry name" value="Indole-3-glycerol_P_synth_dom"/>
</dbReference>
<keyword evidence="12" id="KW-1185">Reference proteome</keyword>
<name>A0A7X2IWJ5_9BACI</name>
<keyword evidence="8 9" id="KW-0456">Lyase</keyword>
<organism evidence="11 12">
    <name type="scientific">Metabacillus lacus</name>
    <dbReference type="NCBI Taxonomy" id="1983721"/>
    <lineage>
        <taxon>Bacteria</taxon>
        <taxon>Bacillati</taxon>
        <taxon>Bacillota</taxon>
        <taxon>Bacilli</taxon>
        <taxon>Bacillales</taxon>
        <taxon>Bacillaceae</taxon>
        <taxon>Metabacillus</taxon>
    </lineage>
</organism>
<evidence type="ECO:0000256" key="2">
    <source>
        <dbReference type="ARBA" id="ARBA00004696"/>
    </source>
</evidence>
<dbReference type="GO" id="GO:0000162">
    <property type="term" value="P:L-tryptophan biosynthetic process"/>
    <property type="evidence" value="ECO:0007669"/>
    <property type="project" value="UniProtKB-UniRule"/>
</dbReference>
<evidence type="ECO:0000256" key="1">
    <source>
        <dbReference type="ARBA" id="ARBA00001633"/>
    </source>
</evidence>
<evidence type="ECO:0000256" key="4">
    <source>
        <dbReference type="ARBA" id="ARBA00022605"/>
    </source>
</evidence>
<evidence type="ECO:0000256" key="5">
    <source>
        <dbReference type="ARBA" id="ARBA00022793"/>
    </source>
</evidence>
<dbReference type="EC" id="4.1.1.48" evidence="9"/>
<dbReference type="InterPro" id="IPR001468">
    <property type="entry name" value="Indole-3-GlycerolPSynthase_CS"/>
</dbReference>
<dbReference type="GO" id="GO:0004640">
    <property type="term" value="F:phosphoribosylanthranilate isomerase activity"/>
    <property type="evidence" value="ECO:0007669"/>
    <property type="project" value="TreeGrafter"/>
</dbReference>
<keyword evidence="6 9" id="KW-0822">Tryptophan biosynthesis</keyword>
<dbReference type="PROSITE" id="PS00614">
    <property type="entry name" value="IGPS"/>
    <property type="match status" value="1"/>
</dbReference>
<dbReference type="Proteomes" id="UP000448867">
    <property type="component" value="Unassembled WGS sequence"/>
</dbReference>
<dbReference type="InterPro" id="IPR011060">
    <property type="entry name" value="RibuloseP-bd_barrel"/>
</dbReference>
<dbReference type="GO" id="GO:0004425">
    <property type="term" value="F:indole-3-glycerol-phosphate synthase activity"/>
    <property type="evidence" value="ECO:0007669"/>
    <property type="project" value="UniProtKB-UniRule"/>
</dbReference>